<keyword evidence="6" id="KW-0106">Calcium</keyword>
<evidence type="ECO:0000313" key="13">
    <source>
        <dbReference type="EMBL" id="CAK9015736.1"/>
    </source>
</evidence>
<dbReference type="EMBL" id="CAXAMM010007891">
    <property type="protein sequence ID" value="CAK9015736.1"/>
    <property type="molecule type" value="Genomic_DNA"/>
</dbReference>
<dbReference type="InterPro" id="IPR017441">
    <property type="entry name" value="Protein_kinase_ATP_BS"/>
</dbReference>
<dbReference type="PROSITE" id="PS00018">
    <property type="entry name" value="EF_HAND_1"/>
    <property type="match status" value="3"/>
</dbReference>
<dbReference type="Pfam" id="PF00069">
    <property type="entry name" value="Pkinase"/>
    <property type="match status" value="1"/>
</dbReference>
<dbReference type="InterPro" id="IPR011992">
    <property type="entry name" value="EF-hand-dom_pair"/>
</dbReference>
<feature type="domain" description="EF-hand" evidence="12">
    <location>
        <begin position="466"/>
        <end position="501"/>
    </location>
</feature>
<proteinExistence type="inferred from homology"/>
<dbReference type="InterPro" id="IPR018247">
    <property type="entry name" value="EF_Hand_1_Ca_BS"/>
</dbReference>
<keyword evidence="14" id="KW-1185">Reference proteome</keyword>
<dbReference type="SUPFAM" id="SSF56112">
    <property type="entry name" value="Protein kinase-like (PK-like)"/>
    <property type="match status" value="1"/>
</dbReference>
<evidence type="ECO:0000313" key="14">
    <source>
        <dbReference type="Proteomes" id="UP001642464"/>
    </source>
</evidence>
<comment type="similarity">
    <text evidence="8">Belongs to the protein kinase superfamily. Ser/Thr protein kinase family. CDPK subfamily.</text>
</comment>
<keyword evidence="2" id="KW-0723">Serine/threonine-protein kinase</keyword>
<dbReference type="Gene3D" id="3.30.200.20">
    <property type="entry name" value="Phosphorylase Kinase, domain 1"/>
    <property type="match status" value="1"/>
</dbReference>
<evidence type="ECO:0000256" key="10">
    <source>
        <dbReference type="SAM" id="MobiDB-lite"/>
    </source>
</evidence>
<reference evidence="13 14" key="1">
    <citation type="submission" date="2024-02" db="EMBL/GenBank/DDBJ databases">
        <authorList>
            <person name="Chen Y."/>
            <person name="Shah S."/>
            <person name="Dougan E. K."/>
            <person name="Thang M."/>
            <person name="Chan C."/>
        </authorList>
    </citation>
    <scope>NUCLEOTIDE SEQUENCE [LARGE SCALE GENOMIC DNA]</scope>
</reference>
<evidence type="ECO:0000259" key="11">
    <source>
        <dbReference type="PROSITE" id="PS50011"/>
    </source>
</evidence>
<sequence>MVYLIQHAHCVDDTPEEFGRRAHLSCRRFQAVPAALATGLKPSQPTWADIRGKLLERRDTIGSSFSTAPPSPDNSTSTAELFGARTARTPPARERADAAGEVVTTRDLRGWFRRDSVSSTASVAQNLLADGPPTWLRFEIPEITDESSATRESSDQAPVSQEGQGVARAKSPEARPGGSNQKILVRSKTGVEPTVAARARELVKAKTQQGLAARRGQSPVSVLRAAPRLVVPPAETKGGAAPTESKPIVEAYAAYEEKISHVDDFIVTGNEDNALWHETLQKFHQALNWSPWEPDPYLHCGVEIHQQSNESFHLDHSQYASQIKQIDLDKSTTEVTPQELSQDQGPIDRTVRRLGLRLRSKATEGSRPVERKLMTPPVSKSGPGTPSGPRSVPGTPSAPKSAPGTPAPKSVPGTPSAPKSEIKPIKKLVTAKTTGNGRLEKEADETLQRLNGDASLIREVLDDKQKLQNYSRSCFCGADGNGDGELSFEELCRCMQKMNAELGIGSFTERHVQHYMHRFDTDGDKFLNQDEFQELYRALLIVKLEEVEPVDLSRNMFISRRKAGEMPTTKTRSGEQPGQYLFGVGKPEDDYRVQGIVGVGSFGVVRKVQCRSTGTIRVMKVVDKQKALSGGYPLKLIMEEIDKLRTLDHPAVLRLFEYCADERNLYLITDLLPGGDLLDAVEGSYGKKKHLEELSARDRASSQQPGVAYCHAKGVMHKDLKLENIMLSSVEPPKAVVIDVGLAELFPVNEADSFRSADPAGTLATMAPEVVRGSFNAKCDVWSLGCCLYALLCHRPLRLEDNKGEGVVEQYDYFYPFTPPPDESRQELKAYLVRQKEGPDFKRLECSAEAKERMELIAKLLTFDKDPRPSMRQALSFSWLQSSKSSGQISHEQLESLLQFHRINPLAQAVLLDLSSQLPLRQLREMISLFESMDTDGNGILDEAELAEALKAAGLAAESAQQAAKRLAKGSGGTVEFSRFVAALAPAVGLVDVELLRSSFNRLDARRPDVWSAMPRRGRRMAEDGSWVGAG</sequence>
<dbReference type="SMART" id="SM00220">
    <property type="entry name" value="S_TKc"/>
    <property type="match status" value="1"/>
</dbReference>
<dbReference type="InterPro" id="IPR000719">
    <property type="entry name" value="Prot_kinase_dom"/>
</dbReference>
<organism evidence="13 14">
    <name type="scientific">Durusdinium trenchii</name>
    <dbReference type="NCBI Taxonomy" id="1381693"/>
    <lineage>
        <taxon>Eukaryota</taxon>
        <taxon>Sar</taxon>
        <taxon>Alveolata</taxon>
        <taxon>Dinophyceae</taxon>
        <taxon>Suessiales</taxon>
        <taxon>Symbiodiniaceae</taxon>
        <taxon>Durusdinium</taxon>
    </lineage>
</organism>
<evidence type="ECO:0000256" key="7">
    <source>
        <dbReference type="ARBA" id="ARBA00022840"/>
    </source>
</evidence>
<dbReference type="Pfam" id="PF13499">
    <property type="entry name" value="EF-hand_7"/>
    <property type="match status" value="1"/>
</dbReference>
<evidence type="ECO:0000256" key="8">
    <source>
        <dbReference type="ARBA" id="ARBA00024334"/>
    </source>
</evidence>
<feature type="region of interest" description="Disordered" evidence="10">
    <location>
        <begin position="330"/>
        <end position="441"/>
    </location>
</feature>
<dbReference type="InterPro" id="IPR008271">
    <property type="entry name" value="Ser/Thr_kinase_AS"/>
</dbReference>
<gene>
    <name evidence="13" type="ORF">SCF082_LOCUS12897</name>
</gene>
<accession>A0ABP0JMV0</accession>
<feature type="domain" description="EF-hand" evidence="12">
    <location>
        <begin position="507"/>
        <end position="542"/>
    </location>
</feature>
<feature type="compositionally biased region" description="Polar residues" evidence="10">
    <location>
        <begin position="333"/>
        <end position="344"/>
    </location>
</feature>
<dbReference type="PANTHER" id="PTHR24349">
    <property type="entry name" value="SERINE/THREONINE-PROTEIN KINASE"/>
    <property type="match status" value="1"/>
</dbReference>
<dbReference type="Gene3D" id="1.10.238.10">
    <property type="entry name" value="EF-hand"/>
    <property type="match status" value="3"/>
</dbReference>
<dbReference type="InterPro" id="IPR050205">
    <property type="entry name" value="CDPK_Ser/Thr_kinases"/>
</dbReference>
<name>A0ABP0JMV0_9DINO</name>
<comment type="cofactor">
    <cofactor evidence="1">
        <name>Mg(2+)</name>
        <dbReference type="ChEBI" id="CHEBI:18420"/>
    </cofactor>
</comment>
<evidence type="ECO:0000256" key="6">
    <source>
        <dbReference type="ARBA" id="ARBA00022837"/>
    </source>
</evidence>
<evidence type="ECO:0000259" key="12">
    <source>
        <dbReference type="PROSITE" id="PS50222"/>
    </source>
</evidence>
<evidence type="ECO:0000256" key="3">
    <source>
        <dbReference type="ARBA" id="ARBA00022679"/>
    </source>
</evidence>
<keyword evidence="4 9" id="KW-0547">Nucleotide-binding</keyword>
<feature type="compositionally biased region" description="Basic and acidic residues" evidence="10">
    <location>
        <begin position="361"/>
        <end position="373"/>
    </location>
</feature>
<feature type="domain" description="EF-hand" evidence="12">
    <location>
        <begin position="921"/>
        <end position="956"/>
    </location>
</feature>
<dbReference type="GO" id="GO:0016301">
    <property type="term" value="F:kinase activity"/>
    <property type="evidence" value="ECO:0007669"/>
    <property type="project" value="UniProtKB-KW"/>
</dbReference>
<evidence type="ECO:0000256" key="9">
    <source>
        <dbReference type="PROSITE-ProRule" id="PRU10141"/>
    </source>
</evidence>
<comment type="caution">
    <text evidence="13">The sequence shown here is derived from an EMBL/GenBank/DDBJ whole genome shotgun (WGS) entry which is preliminary data.</text>
</comment>
<dbReference type="PROSITE" id="PS00108">
    <property type="entry name" value="PROTEIN_KINASE_ST"/>
    <property type="match status" value="1"/>
</dbReference>
<evidence type="ECO:0000256" key="4">
    <source>
        <dbReference type="ARBA" id="ARBA00022741"/>
    </source>
</evidence>
<dbReference type="Gene3D" id="1.10.510.10">
    <property type="entry name" value="Transferase(Phosphotransferase) domain 1"/>
    <property type="match status" value="1"/>
</dbReference>
<keyword evidence="3" id="KW-0808">Transferase</keyword>
<keyword evidence="5 13" id="KW-0418">Kinase</keyword>
<dbReference type="PROSITE" id="PS50222">
    <property type="entry name" value="EF_HAND_2"/>
    <property type="match status" value="3"/>
</dbReference>
<dbReference type="Proteomes" id="UP001642464">
    <property type="component" value="Unassembled WGS sequence"/>
</dbReference>
<dbReference type="PROSITE" id="PS50011">
    <property type="entry name" value="PROTEIN_KINASE_DOM"/>
    <property type="match status" value="1"/>
</dbReference>
<dbReference type="InterPro" id="IPR011009">
    <property type="entry name" value="Kinase-like_dom_sf"/>
</dbReference>
<evidence type="ECO:0000256" key="2">
    <source>
        <dbReference type="ARBA" id="ARBA00022527"/>
    </source>
</evidence>
<feature type="binding site" evidence="9">
    <location>
        <position position="620"/>
    </location>
    <ligand>
        <name>ATP</name>
        <dbReference type="ChEBI" id="CHEBI:30616"/>
    </ligand>
</feature>
<feature type="region of interest" description="Disordered" evidence="10">
    <location>
        <begin position="145"/>
        <end position="189"/>
    </location>
</feature>
<evidence type="ECO:0000256" key="1">
    <source>
        <dbReference type="ARBA" id="ARBA00001946"/>
    </source>
</evidence>
<dbReference type="SUPFAM" id="SSF47473">
    <property type="entry name" value="EF-hand"/>
    <property type="match status" value="1"/>
</dbReference>
<feature type="domain" description="Protein kinase" evidence="11">
    <location>
        <begin position="591"/>
        <end position="880"/>
    </location>
</feature>
<protein>
    <submittedName>
        <fullName evidence="13">Calcium-dependent protein kinase 1 (PbCDPK1)</fullName>
    </submittedName>
</protein>
<dbReference type="SMART" id="SM00054">
    <property type="entry name" value="EFh"/>
    <property type="match status" value="3"/>
</dbReference>
<dbReference type="InterPro" id="IPR002048">
    <property type="entry name" value="EF_hand_dom"/>
</dbReference>
<evidence type="ECO:0000256" key="5">
    <source>
        <dbReference type="ARBA" id="ARBA00022777"/>
    </source>
</evidence>
<dbReference type="PROSITE" id="PS00107">
    <property type="entry name" value="PROTEIN_KINASE_ATP"/>
    <property type="match status" value="1"/>
</dbReference>
<keyword evidence="7 9" id="KW-0067">ATP-binding</keyword>